<name>A0A1E7XCR7_9LACO</name>
<accession>A0A1E7XCR7</accession>
<evidence type="ECO:0000256" key="6">
    <source>
        <dbReference type="ARBA" id="ARBA00023098"/>
    </source>
</evidence>
<dbReference type="EMBL" id="MIQE01000012">
    <property type="protein sequence ID" value="OFA10926.1"/>
    <property type="molecule type" value="Genomic_DNA"/>
</dbReference>
<reference evidence="10 11" key="1">
    <citation type="submission" date="2016-09" db="EMBL/GenBank/DDBJ databases">
        <title>Genome Sequence of Lactobacillus sunkii Strain CG01.</title>
        <authorList>
            <person name="Poehlein A."/>
            <person name="Gabris C."/>
            <person name="Bengelsdorf F.R."/>
            <person name="Duerre P."/>
            <person name="Daniel R."/>
        </authorList>
    </citation>
    <scope>NUCLEOTIDE SEQUENCE [LARGE SCALE GENOMIC DNA]</scope>
    <source>
        <strain evidence="10 11">CG_D</strain>
    </source>
</reference>
<dbReference type="SUPFAM" id="SSF54637">
    <property type="entry name" value="Thioesterase/thiol ester dehydrase-isomerase"/>
    <property type="match status" value="2"/>
</dbReference>
<dbReference type="Gene3D" id="3.10.129.10">
    <property type="entry name" value="Hotdog Thioesterase"/>
    <property type="match status" value="1"/>
</dbReference>
<dbReference type="AlphaFoldDB" id="A0A1E7XCR7"/>
<evidence type="ECO:0000256" key="7">
    <source>
        <dbReference type="ARBA" id="ARBA00023160"/>
    </source>
</evidence>
<comment type="caution">
    <text evidence="10">The sequence shown here is derived from an EMBL/GenBank/DDBJ whole genome shotgun (WGS) entry which is preliminary data.</text>
</comment>
<protein>
    <submittedName>
        <fullName evidence="10">Acyl-ACP thioesterase</fullName>
    </submittedName>
</protein>
<evidence type="ECO:0000256" key="4">
    <source>
        <dbReference type="ARBA" id="ARBA00022832"/>
    </source>
</evidence>
<evidence type="ECO:0000256" key="5">
    <source>
        <dbReference type="ARBA" id="ARBA00022946"/>
    </source>
</evidence>
<dbReference type="Pfam" id="PF01643">
    <property type="entry name" value="Acyl-ACP_TE"/>
    <property type="match status" value="1"/>
</dbReference>
<evidence type="ECO:0000256" key="2">
    <source>
        <dbReference type="ARBA" id="ARBA00022516"/>
    </source>
</evidence>
<proteinExistence type="inferred from homology"/>
<dbReference type="PANTHER" id="PTHR31727">
    <property type="entry name" value="OLEOYL-ACYL CARRIER PROTEIN THIOESTERASE 1, CHLOROPLASTIC"/>
    <property type="match status" value="1"/>
</dbReference>
<evidence type="ECO:0000313" key="11">
    <source>
        <dbReference type="Proteomes" id="UP000177010"/>
    </source>
</evidence>
<keyword evidence="6" id="KW-0443">Lipid metabolism</keyword>
<evidence type="ECO:0000313" key="10">
    <source>
        <dbReference type="EMBL" id="OFA10926.1"/>
    </source>
</evidence>
<evidence type="ECO:0000259" key="8">
    <source>
        <dbReference type="Pfam" id="PF01643"/>
    </source>
</evidence>
<dbReference type="InterPro" id="IPR002864">
    <property type="entry name" value="Acyl-ACP_thioesterase_NHD"/>
</dbReference>
<dbReference type="InterPro" id="IPR049427">
    <property type="entry name" value="Acyl-ACP_TE_C"/>
</dbReference>
<keyword evidence="4" id="KW-0276">Fatty acid metabolism</keyword>
<evidence type="ECO:0000256" key="3">
    <source>
        <dbReference type="ARBA" id="ARBA00022801"/>
    </source>
</evidence>
<dbReference type="STRING" id="481719.LASUN_14810"/>
<dbReference type="RefSeq" id="WP_331341066.1">
    <property type="nucleotide sequence ID" value="NZ_JAZHVX010000010.1"/>
</dbReference>
<dbReference type="InterPro" id="IPR045023">
    <property type="entry name" value="FATA/B"/>
</dbReference>
<dbReference type="InterPro" id="IPR029069">
    <property type="entry name" value="HotDog_dom_sf"/>
</dbReference>
<keyword evidence="5" id="KW-0809">Transit peptide</keyword>
<dbReference type="CDD" id="cd00586">
    <property type="entry name" value="4HBT"/>
    <property type="match status" value="1"/>
</dbReference>
<keyword evidence="7" id="KW-0275">Fatty acid biosynthesis</keyword>
<feature type="domain" description="Acyl-ACP thioesterase-like C-terminal" evidence="9">
    <location>
        <begin position="153"/>
        <end position="252"/>
    </location>
</feature>
<sequence>MSMPAHRYSELHTIPFYECNVNNRISIPMLINILILASEHQNEKLGVDQLYLIDKYGIGWVVTSYSIHITELPRKDSVVKMTTRGTSYNRYFAFREFWLHDQDGNELVKVESIWVLMNEKTRKITAIDDDVITPYQSEKVRRVPRLPRPGRIEPEDQMTSKEYQVRWSDIDFNGHVNNSRYPEWMLDSLPMDFLDTHEPTNIDIRFENEVKYGNRVTSSVVVDSSDNDKIKTVHEIKSSDVLSASATIVWKENKAEGQD</sequence>
<dbReference type="PANTHER" id="PTHR31727:SF6">
    <property type="entry name" value="OLEOYL-ACYL CARRIER PROTEIN THIOESTERASE 1, CHLOROPLASTIC"/>
    <property type="match status" value="1"/>
</dbReference>
<dbReference type="Pfam" id="PF20791">
    <property type="entry name" value="Acyl-ACP_TE_C"/>
    <property type="match status" value="1"/>
</dbReference>
<dbReference type="Proteomes" id="UP000177010">
    <property type="component" value="Unassembled WGS sequence"/>
</dbReference>
<keyword evidence="3" id="KW-0378">Hydrolase</keyword>
<dbReference type="GO" id="GO:0016297">
    <property type="term" value="F:fatty acyl-[ACP] hydrolase activity"/>
    <property type="evidence" value="ECO:0007669"/>
    <property type="project" value="InterPro"/>
</dbReference>
<dbReference type="GO" id="GO:0000036">
    <property type="term" value="F:acyl carrier activity"/>
    <property type="evidence" value="ECO:0007669"/>
    <property type="project" value="TreeGrafter"/>
</dbReference>
<organism evidence="10 11">
    <name type="scientific">Lentilactobacillus sunkii</name>
    <dbReference type="NCBI Taxonomy" id="481719"/>
    <lineage>
        <taxon>Bacteria</taxon>
        <taxon>Bacillati</taxon>
        <taxon>Bacillota</taxon>
        <taxon>Bacilli</taxon>
        <taxon>Lactobacillales</taxon>
        <taxon>Lactobacillaceae</taxon>
        <taxon>Lentilactobacillus</taxon>
    </lineage>
</organism>
<comment type="similarity">
    <text evidence="1">Belongs to the acyl-ACP thioesterase family.</text>
</comment>
<feature type="domain" description="Acyl-ACP thioesterase N-terminal hotdog" evidence="8">
    <location>
        <begin position="8"/>
        <end position="135"/>
    </location>
</feature>
<gene>
    <name evidence="10" type="ORF">LASUN_14810</name>
</gene>
<evidence type="ECO:0000259" key="9">
    <source>
        <dbReference type="Pfam" id="PF20791"/>
    </source>
</evidence>
<evidence type="ECO:0000256" key="1">
    <source>
        <dbReference type="ARBA" id="ARBA00006500"/>
    </source>
</evidence>
<keyword evidence="2" id="KW-0444">Lipid biosynthesis</keyword>